<dbReference type="eggNOG" id="COG1011">
    <property type="taxonomic scope" value="Bacteria"/>
</dbReference>
<dbReference type="Pfam" id="PF00702">
    <property type="entry name" value="Hydrolase"/>
    <property type="match status" value="1"/>
</dbReference>
<dbReference type="SFLD" id="SFLDS00003">
    <property type="entry name" value="Haloacid_Dehalogenase"/>
    <property type="match status" value="1"/>
</dbReference>
<gene>
    <name evidence="1" type="ORF">I568_00510</name>
</gene>
<dbReference type="PRINTS" id="PR00413">
    <property type="entry name" value="HADHALOGNASE"/>
</dbReference>
<dbReference type="Proteomes" id="UP000014113">
    <property type="component" value="Unassembled WGS sequence"/>
</dbReference>
<sequence length="208" mass="24071">MINTIIFDMGNVLIEWNPTRFIQEMEHDPARQEKIVQAIFSSGIWEKQDDGSLSIAKACQKSQALLDASYHQAIEQMYYYWQNYTTAYNEIQNYAVKLHQLGYQLYVLSNTSRVYYTLKQAGLLPIDQLLSGKILSFEEKIVKPDTQIYQLLLKRYQLIPEQCVFLDDVPKNIEAAQKVNIHGLLVKNEQQALHDLQALLKHQGKYGG</sequence>
<dbReference type="PANTHER" id="PTHR43611">
    <property type="entry name" value="ALPHA-D-GLUCOSE 1-PHOSPHATE PHOSPHATASE"/>
    <property type="match status" value="1"/>
</dbReference>
<dbReference type="SUPFAM" id="SSF56784">
    <property type="entry name" value="HAD-like"/>
    <property type="match status" value="1"/>
</dbReference>
<dbReference type="STRING" id="1121865.OMW_00694"/>
<reference evidence="1 2" key="1">
    <citation type="submission" date="2013-03" db="EMBL/GenBank/DDBJ databases">
        <title>The Genome Sequence of Enterococcus columbae ATCC_51263 (PacBio/Illumina hybrid assembly).</title>
        <authorList>
            <consortium name="The Broad Institute Genomics Platform"/>
            <consortium name="The Broad Institute Genome Sequencing Center for Infectious Disease"/>
            <person name="Earl A."/>
            <person name="Russ C."/>
            <person name="Gilmore M."/>
            <person name="Surin D."/>
            <person name="Walker B."/>
            <person name="Young S."/>
            <person name="Zeng Q."/>
            <person name="Gargeya S."/>
            <person name="Fitzgerald M."/>
            <person name="Haas B."/>
            <person name="Abouelleil A."/>
            <person name="Allen A.W."/>
            <person name="Alvarado L."/>
            <person name="Arachchi H.M."/>
            <person name="Berlin A.M."/>
            <person name="Chapman S.B."/>
            <person name="Gainer-Dewar J."/>
            <person name="Goldberg J."/>
            <person name="Griggs A."/>
            <person name="Gujja S."/>
            <person name="Hansen M."/>
            <person name="Howarth C."/>
            <person name="Imamovic A."/>
            <person name="Ireland A."/>
            <person name="Larimer J."/>
            <person name="McCowan C."/>
            <person name="Murphy C."/>
            <person name="Pearson M."/>
            <person name="Poon T.W."/>
            <person name="Priest M."/>
            <person name="Roberts A."/>
            <person name="Saif S."/>
            <person name="Shea T."/>
            <person name="Sisk P."/>
            <person name="Sykes S."/>
            <person name="Wortman J."/>
            <person name="Nusbaum C."/>
            <person name="Birren B."/>
        </authorList>
    </citation>
    <scope>NUCLEOTIDE SEQUENCE [LARGE SCALE GENOMIC DNA]</scope>
    <source>
        <strain evidence="1 2">ATCC 51263</strain>
    </source>
</reference>
<keyword evidence="2" id="KW-1185">Reference proteome</keyword>
<dbReference type="InterPro" id="IPR036412">
    <property type="entry name" value="HAD-like_sf"/>
</dbReference>
<accession>S1P554</accession>
<dbReference type="PATRIC" id="fig|1121865.3.peg.684"/>
<dbReference type="InterPro" id="IPR006439">
    <property type="entry name" value="HAD-SF_hydro_IA"/>
</dbReference>
<evidence type="ECO:0000313" key="1">
    <source>
        <dbReference type="EMBL" id="EOW87466.1"/>
    </source>
</evidence>
<dbReference type="PANTHER" id="PTHR43611:SF3">
    <property type="entry name" value="FLAVIN MONONUCLEOTIDE HYDROLASE 1, CHLOROPLATIC"/>
    <property type="match status" value="1"/>
</dbReference>
<evidence type="ECO:0000313" key="2">
    <source>
        <dbReference type="Proteomes" id="UP000014113"/>
    </source>
</evidence>
<protein>
    <recommendedName>
        <fullName evidence="3">HAD superfamily hydrolase</fullName>
    </recommendedName>
</protein>
<evidence type="ECO:0008006" key="3">
    <source>
        <dbReference type="Google" id="ProtNLM"/>
    </source>
</evidence>
<dbReference type="AlphaFoldDB" id="S1P554"/>
<dbReference type="Gene3D" id="1.10.150.240">
    <property type="entry name" value="Putative phosphatase, domain 2"/>
    <property type="match status" value="1"/>
</dbReference>
<dbReference type="NCBIfam" id="TIGR01509">
    <property type="entry name" value="HAD-SF-IA-v3"/>
    <property type="match status" value="1"/>
</dbReference>
<comment type="caution">
    <text evidence="1">The sequence shown here is derived from an EMBL/GenBank/DDBJ whole genome shotgun (WGS) entry which is preliminary data.</text>
</comment>
<dbReference type="OrthoDB" id="9797415at2"/>
<dbReference type="RefSeq" id="WP_016182857.1">
    <property type="nucleotide sequence ID" value="NZ_JXKI01000006.1"/>
</dbReference>
<dbReference type="CDD" id="cd02603">
    <property type="entry name" value="HAD_sEH-N_like"/>
    <property type="match status" value="1"/>
</dbReference>
<dbReference type="EMBL" id="ASWJ01000003">
    <property type="protein sequence ID" value="EOW87466.1"/>
    <property type="molecule type" value="Genomic_DNA"/>
</dbReference>
<organism evidence="1 2">
    <name type="scientific">Enterococcus columbae DSM 7374 = ATCC 51263</name>
    <dbReference type="NCBI Taxonomy" id="1121865"/>
    <lineage>
        <taxon>Bacteria</taxon>
        <taxon>Bacillati</taxon>
        <taxon>Bacillota</taxon>
        <taxon>Bacilli</taxon>
        <taxon>Lactobacillales</taxon>
        <taxon>Enterococcaceae</taxon>
        <taxon>Enterococcus</taxon>
    </lineage>
</organism>
<dbReference type="InterPro" id="IPR023214">
    <property type="entry name" value="HAD_sf"/>
</dbReference>
<dbReference type="SFLD" id="SFLDG01129">
    <property type="entry name" value="C1.5:_HAD__Beta-PGM__Phosphata"/>
    <property type="match status" value="1"/>
</dbReference>
<dbReference type="InterPro" id="IPR023198">
    <property type="entry name" value="PGP-like_dom2"/>
</dbReference>
<name>S1P554_9ENTE</name>
<proteinExistence type="predicted"/>
<dbReference type="Gene3D" id="3.40.50.1000">
    <property type="entry name" value="HAD superfamily/HAD-like"/>
    <property type="match status" value="1"/>
</dbReference>